<gene>
    <name evidence="6" type="ORF">ESB13_09270</name>
</gene>
<dbReference type="SUPFAM" id="SSF49464">
    <property type="entry name" value="Carboxypeptidase regulatory domain-like"/>
    <property type="match status" value="1"/>
</dbReference>
<accession>A0A4Q1DDK0</accession>
<dbReference type="Gene3D" id="2.170.130.10">
    <property type="entry name" value="TonB-dependent receptor, plug domain"/>
    <property type="match status" value="1"/>
</dbReference>
<protein>
    <submittedName>
        <fullName evidence="6">SusC/RagA family TonB-linked outer membrane protein</fullName>
    </submittedName>
</protein>
<sequence>MIFKANARRHPAAGIRIRVKQMLLIMRLTIFLILAACLQVAARGNAQTISLSEKNVSLQKVFRQIQQQMPYDFVYNFELLKQAGNVDVNVRNASLEQVLQLCLKGKPLTYLIFDNTIVIKSKERAAQQLNMEWVAAPPPAELVGGVVVDDKGAAVAGASVMVSFPPGGPTGITRPKIYTQTNEKGEFKLPYFSGVATITISYIGFNTVELKVSAQSQRLRVMLQPQETKLTELVITGYSTKKVSEITGSVQSLSGDDIRKGVSTANTLAMLKGKAAGLYIVEAGTSNGSVANRGQVIMRGQASLPDASNTNFGPLIVLDGVITTADNLQDIVDATDIESVTLLKDAASTAIYGSRAAQGVLLVTTRRGTPGKLSVNVNMNYGKVQNNRLINYMNTAQATTHIEKYMQALYNGTPSLQSRYGSFSNYFNTTRTFTEAERNTNYDWSNDGLFPDGKQSDVNLSLTSGNDKTRFYGSVNWLKQDGTLLDDRLDRKSIRLNIDQKVSNKLSVGISTNVIVDKYTASSGENQSYVLQPWVSPYKADGQMADSIPNYTYSATGPRILGWYSNPLYRHELNTAITSRQSYLGTGVIKYAITPWLSVQSTNTYQYIYNNVNTYRDPRTYRGKYNGPSTGPVYMNGELYLTDTKTNYMLTSNLLSFNKRFGDHQVSALVGQEYGKTKTESISVSGYNTPYPGERNLGAFLNYGSGTSAWIYVRSGLPIPPSSPATLERASFSMFSEINDNYKGKYFGSVSLRRDASSNFGKLNRYGTFYSVSGAWLLGKEQFMANARAITNLKLRASYGTSGREAGADFLNFTTFQESTAYGYDNTSTVGAAIQRLANNEITWETTYTTNVGFDIGFWDRINLTVDVYNRLSKGLLQTVTLPTYQGSLSQIRNVGELRNRGIDILLSTTNIQSRNFSWTTDFNISFNSNRLTKLYGDSLIDGFSRAYYRYVGEDINSLKAIKYAGVNPNNGRPLFERVMADKSIQLVDSIPLVKQDGLRGFRSMGSATPTFFGGMTNTFRYKGFTLSVLLNFVYGNKIFNNGVRNFISPNTWTYGQNGIQPNDAIRFWSGPGDTRANYPNYYDLAFSERGATNISSSLLIQDASYLRLRNVRLAYDLPSALVNRARMKSVNIYVSVDNLAVVNSRELYASDPEGAVIGTSASNIYGGAGIYSSMPRRFLAGINIGL</sequence>
<comment type="caution">
    <text evidence="6">The sequence shown here is derived from an EMBL/GenBank/DDBJ whole genome shotgun (WGS) entry which is preliminary data.</text>
</comment>
<dbReference type="SMART" id="SM00965">
    <property type="entry name" value="STN"/>
    <property type="match status" value="1"/>
</dbReference>
<dbReference type="InterPro" id="IPR008969">
    <property type="entry name" value="CarboxyPept-like_regulatory"/>
</dbReference>
<dbReference type="InterPro" id="IPR011662">
    <property type="entry name" value="Secretin/TonB_short_N"/>
</dbReference>
<evidence type="ECO:0000259" key="5">
    <source>
        <dbReference type="SMART" id="SM00965"/>
    </source>
</evidence>
<keyword evidence="2 4" id="KW-0472">Membrane</keyword>
<evidence type="ECO:0000256" key="1">
    <source>
        <dbReference type="ARBA" id="ARBA00022448"/>
    </source>
</evidence>
<dbReference type="InterPro" id="IPR023997">
    <property type="entry name" value="TonB-dep_OMP_SusC/RagA_CS"/>
</dbReference>
<evidence type="ECO:0000256" key="4">
    <source>
        <dbReference type="PROSITE-ProRule" id="PRU01360"/>
    </source>
</evidence>
<proteinExistence type="inferred from homology"/>
<evidence type="ECO:0000313" key="7">
    <source>
        <dbReference type="Proteomes" id="UP000290545"/>
    </source>
</evidence>
<dbReference type="OrthoDB" id="9768177at2"/>
<dbReference type="Gene3D" id="2.60.40.1120">
    <property type="entry name" value="Carboxypeptidase-like, regulatory domain"/>
    <property type="match status" value="1"/>
</dbReference>
<organism evidence="6 7">
    <name type="scientific">Filimonas effusa</name>
    <dbReference type="NCBI Taxonomy" id="2508721"/>
    <lineage>
        <taxon>Bacteria</taxon>
        <taxon>Pseudomonadati</taxon>
        <taxon>Bacteroidota</taxon>
        <taxon>Chitinophagia</taxon>
        <taxon>Chitinophagales</taxon>
        <taxon>Chitinophagaceae</taxon>
        <taxon>Filimonas</taxon>
    </lineage>
</organism>
<dbReference type="PROSITE" id="PS52016">
    <property type="entry name" value="TONB_DEPENDENT_REC_3"/>
    <property type="match status" value="1"/>
</dbReference>
<keyword evidence="1 4" id="KW-0813">Transport</keyword>
<dbReference type="AlphaFoldDB" id="A0A4Q1DDK0"/>
<dbReference type="SUPFAM" id="SSF56935">
    <property type="entry name" value="Porins"/>
    <property type="match status" value="1"/>
</dbReference>
<dbReference type="InterPro" id="IPR023996">
    <property type="entry name" value="TonB-dep_OMP_SusC/RagA"/>
</dbReference>
<reference evidence="6 7" key="1">
    <citation type="submission" date="2019-01" db="EMBL/GenBank/DDBJ databases">
        <title>Filimonas sp. strain TTM-71.</title>
        <authorList>
            <person name="Chen W.-M."/>
        </authorList>
    </citation>
    <scope>NUCLEOTIDE SEQUENCE [LARGE SCALE GENOMIC DNA]</scope>
    <source>
        <strain evidence="6 7">TTM-71</strain>
    </source>
</reference>
<dbReference type="Pfam" id="PF13715">
    <property type="entry name" value="CarbopepD_reg_2"/>
    <property type="match status" value="1"/>
</dbReference>
<name>A0A4Q1DDK0_9BACT</name>
<dbReference type="NCBIfam" id="TIGR04056">
    <property type="entry name" value="OMP_RagA_SusC"/>
    <property type="match status" value="1"/>
</dbReference>
<dbReference type="GO" id="GO:0009279">
    <property type="term" value="C:cell outer membrane"/>
    <property type="evidence" value="ECO:0007669"/>
    <property type="project" value="UniProtKB-SubCell"/>
</dbReference>
<evidence type="ECO:0000256" key="2">
    <source>
        <dbReference type="ARBA" id="ARBA00023136"/>
    </source>
</evidence>
<keyword evidence="3 4" id="KW-0998">Cell outer membrane</keyword>
<keyword evidence="4" id="KW-0812">Transmembrane</keyword>
<comment type="similarity">
    <text evidence="4">Belongs to the TonB-dependent receptor family.</text>
</comment>
<dbReference type="InterPro" id="IPR039426">
    <property type="entry name" value="TonB-dep_rcpt-like"/>
</dbReference>
<comment type="subcellular location">
    <subcellularLocation>
        <location evidence="4">Cell outer membrane</location>
        <topology evidence="4">Multi-pass membrane protein</topology>
    </subcellularLocation>
</comment>
<dbReference type="InterPro" id="IPR012910">
    <property type="entry name" value="Plug_dom"/>
</dbReference>
<evidence type="ECO:0000256" key="3">
    <source>
        <dbReference type="ARBA" id="ARBA00023237"/>
    </source>
</evidence>
<dbReference type="RefSeq" id="WP_129002704.1">
    <property type="nucleotide sequence ID" value="NZ_SDHZ01000001.1"/>
</dbReference>
<dbReference type="InterPro" id="IPR037066">
    <property type="entry name" value="Plug_dom_sf"/>
</dbReference>
<keyword evidence="4" id="KW-1134">Transmembrane beta strand</keyword>
<feature type="domain" description="Secretin/TonB short N-terminal" evidence="5">
    <location>
        <begin position="71"/>
        <end position="122"/>
    </location>
</feature>
<dbReference type="EMBL" id="SDHZ01000001">
    <property type="protein sequence ID" value="RXK86955.1"/>
    <property type="molecule type" value="Genomic_DNA"/>
</dbReference>
<evidence type="ECO:0000313" key="6">
    <source>
        <dbReference type="EMBL" id="RXK86955.1"/>
    </source>
</evidence>
<keyword evidence="7" id="KW-1185">Reference proteome</keyword>
<dbReference type="NCBIfam" id="TIGR04057">
    <property type="entry name" value="SusC_RagA_signa"/>
    <property type="match status" value="1"/>
</dbReference>
<dbReference type="Proteomes" id="UP000290545">
    <property type="component" value="Unassembled WGS sequence"/>
</dbReference>
<dbReference type="Pfam" id="PF07660">
    <property type="entry name" value="STN"/>
    <property type="match status" value="1"/>
</dbReference>
<dbReference type="Pfam" id="PF07715">
    <property type="entry name" value="Plug"/>
    <property type="match status" value="1"/>
</dbReference>